<dbReference type="AlphaFoldDB" id="A0A9N9DAG3"/>
<sequence>EIADLVIVNKADGQLASTAKEAVTEYKSALKYLQPTSPVWMPKVIPVSAKTKMGIDEVWNTVKEYFSVKMKSSEFESKRGMQRKLWMWHQITSELLERFQSESSIRTLVHELEQKLFRGEITSGTAADLVVDRFTNKK</sequence>
<dbReference type="Gene3D" id="1.10.287.130">
    <property type="match status" value="1"/>
</dbReference>
<evidence type="ECO:0000313" key="3">
    <source>
        <dbReference type="Proteomes" id="UP000789508"/>
    </source>
</evidence>
<dbReference type="PANTHER" id="PTHR23408:SF3">
    <property type="entry name" value="METHYLMALONIC ACIDURIA TYPE A PROTEIN, MITOCHONDRIAL"/>
    <property type="match status" value="1"/>
</dbReference>
<accession>A0A9N9DAG3</accession>
<comment type="similarity">
    <text evidence="1">Belongs to the SIMIBI class G3E GTPase family. ArgK/MeaB subfamily.</text>
</comment>
<organism evidence="2 3">
    <name type="scientific">Ambispora leptoticha</name>
    <dbReference type="NCBI Taxonomy" id="144679"/>
    <lineage>
        <taxon>Eukaryota</taxon>
        <taxon>Fungi</taxon>
        <taxon>Fungi incertae sedis</taxon>
        <taxon>Mucoromycota</taxon>
        <taxon>Glomeromycotina</taxon>
        <taxon>Glomeromycetes</taxon>
        <taxon>Archaeosporales</taxon>
        <taxon>Ambisporaceae</taxon>
        <taxon>Ambispora</taxon>
    </lineage>
</organism>
<evidence type="ECO:0000256" key="1">
    <source>
        <dbReference type="ARBA" id="ARBA00009625"/>
    </source>
</evidence>
<reference evidence="2" key="1">
    <citation type="submission" date="2021-06" db="EMBL/GenBank/DDBJ databases">
        <authorList>
            <person name="Kallberg Y."/>
            <person name="Tangrot J."/>
            <person name="Rosling A."/>
        </authorList>
    </citation>
    <scope>NUCLEOTIDE SEQUENCE</scope>
    <source>
        <strain evidence="2">FL130A</strain>
    </source>
</reference>
<dbReference type="GO" id="GO:0005525">
    <property type="term" value="F:GTP binding"/>
    <property type="evidence" value="ECO:0007669"/>
    <property type="project" value="InterPro"/>
</dbReference>
<comment type="caution">
    <text evidence="2">The sequence shown here is derived from an EMBL/GenBank/DDBJ whole genome shotgun (WGS) entry which is preliminary data.</text>
</comment>
<proteinExistence type="inferred from homology"/>
<dbReference type="Proteomes" id="UP000789508">
    <property type="component" value="Unassembled WGS sequence"/>
</dbReference>
<dbReference type="OrthoDB" id="1476984at2759"/>
<feature type="non-terminal residue" evidence="2">
    <location>
        <position position="1"/>
    </location>
</feature>
<dbReference type="Gene3D" id="3.40.50.300">
    <property type="entry name" value="P-loop containing nucleotide triphosphate hydrolases"/>
    <property type="match status" value="1"/>
</dbReference>
<gene>
    <name evidence="2" type="ORF">ALEPTO_LOCUS9388</name>
</gene>
<protein>
    <submittedName>
        <fullName evidence="2">7064_t:CDS:1</fullName>
    </submittedName>
</protein>
<name>A0A9N9DAG3_9GLOM</name>
<evidence type="ECO:0000313" key="2">
    <source>
        <dbReference type="EMBL" id="CAG8631877.1"/>
    </source>
</evidence>
<dbReference type="PANTHER" id="PTHR23408">
    <property type="entry name" value="METHYLMALONYL-COA MUTASE"/>
    <property type="match status" value="1"/>
</dbReference>
<dbReference type="EMBL" id="CAJVPS010007107">
    <property type="protein sequence ID" value="CAG8631877.1"/>
    <property type="molecule type" value="Genomic_DNA"/>
</dbReference>
<keyword evidence="3" id="KW-1185">Reference proteome</keyword>
<dbReference type="InterPro" id="IPR005129">
    <property type="entry name" value="GTPase_ArgK"/>
</dbReference>
<dbReference type="GO" id="GO:0003924">
    <property type="term" value="F:GTPase activity"/>
    <property type="evidence" value="ECO:0007669"/>
    <property type="project" value="InterPro"/>
</dbReference>
<dbReference type="GO" id="GO:0005737">
    <property type="term" value="C:cytoplasm"/>
    <property type="evidence" value="ECO:0007669"/>
    <property type="project" value="TreeGrafter"/>
</dbReference>
<dbReference type="SUPFAM" id="SSF52540">
    <property type="entry name" value="P-loop containing nucleoside triphosphate hydrolases"/>
    <property type="match status" value="1"/>
</dbReference>
<dbReference type="InterPro" id="IPR027417">
    <property type="entry name" value="P-loop_NTPase"/>
</dbReference>
<dbReference type="Pfam" id="PF03308">
    <property type="entry name" value="MeaB"/>
    <property type="match status" value="1"/>
</dbReference>